<dbReference type="EMBL" id="CAGKOT010000011">
    <property type="protein sequence ID" value="CAB5357545.1"/>
    <property type="molecule type" value="Genomic_DNA"/>
</dbReference>
<feature type="compositionally biased region" description="Polar residues" evidence="1">
    <location>
        <begin position="75"/>
        <end position="88"/>
    </location>
</feature>
<reference evidence="3 4" key="1">
    <citation type="submission" date="2016-04" db="EMBL/GenBank/DDBJ databases">
        <title>Genome analyses suggest a sexual origin of heterokaryosis in a supposedly ancient asexual fungus.</title>
        <authorList>
            <person name="Ropars J."/>
            <person name="Sedzielewska K."/>
            <person name="Noel J."/>
            <person name="Charron P."/>
            <person name="Farinelli L."/>
            <person name="Marton T."/>
            <person name="Kruger M."/>
            <person name="Pelin A."/>
            <person name="Brachmann A."/>
            <person name="Corradi N."/>
        </authorList>
    </citation>
    <scope>NUCLEOTIDE SEQUENCE [LARGE SCALE GENOMIC DNA]</scope>
    <source>
        <strain evidence="3 4">A5</strain>
    </source>
</reference>
<feature type="region of interest" description="Disordered" evidence="1">
    <location>
        <begin position="37"/>
        <end position="88"/>
    </location>
</feature>
<organism evidence="3 4">
    <name type="scientific">Rhizophagus irregularis</name>
    <dbReference type="NCBI Taxonomy" id="588596"/>
    <lineage>
        <taxon>Eukaryota</taxon>
        <taxon>Fungi</taxon>
        <taxon>Fungi incertae sedis</taxon>
        <taxon>Mucoromycota</taxon>
        <taxon>Glomeromycotina</taxon>
        <taxon>Glomeromycetes</taxon>
        <taxon>Glomerales</taxon>
        <taxon>Glomeraceae</taxon>
        <taxon>Rhizophagus</taxon>
    </lineage>
</organism>
<evidence type="ECO:0000313" key="4">
    <source>
        <dbReference type="Proteomes" id="UP000232722"/>
    </source>
</evidence>
<evidence type="ECO:0000313" key="2">
    <source>
        <dbReference type="EMBL" id="CAB5357545.1"/>
    </source>
</evidence>
<accession>A0A2N0P7P5</accession>
<dbReference type="Proteomes" id="UP000232722">
    <property type="component" value="Unassembled WGS sequence"/>
</dbReference>
<sequence>MLETVHWQCRADMEGAEFQDDIQKRKEFGESKANIAAKKNKNRTTPVTEDEVVDMRVGEDTDSDSDLEGDKAEASTKTSLKQDNIAQK</sequence>
<evidence type="ECO:0000313" key="3">
    <source>
        <dbReference type="EMBL" id="PKC02866.1"/>
    </source>
</evidence>
<dbReference type="EMBL" id="LLXJ01001298">
    <property type="protein sequence ID" value="PKC02866.1"/>
    <property type="molecule type" value="Genomic_DNA"/>
</dbReference>
<proteinExistence type="predicted"/>
<evidence type="ECO:0000256" key="1">
    <source>
        <dbReference type="SAM" id="MobiDB-lite"/>
    </source>
</evidence>
<name>A0A2N0P7P5_9GLOM</name>
<reference evidence="3 4" key="2">
    <citation type="submission" date="2017-09" db="EMBL/GenBank/DDBJ databases">
        <title>Extensive intraspecific genome diversity in a model arbuscular mycorrhizal fungus.</title>
        <authorList>
            <person name="Chen E.C."/>
            <person name="Morin E."/>
            <person name="Beaudet D."/>
            <person name="Noel J."/>
            <person name="Ndikumana S."/>
            <person name="Charron P."/>
            <person name="St-Onge C."/>
            <person name="Giorgi J."/>
            <person name="Grigoriev I.V."/>
            <person name="Roux C."/>
            <person name="Martin F.M."/>
            <person name="Corradi N."/>
        </authorList>
    </citation>
    <scope>NUCLEOTIDE SEQUENCE [LARGE SCALE GENOMIC DNA]</scope>
    <source>
        <strain evidence="3 4">A5</strain>
    </source>
</reference>
<protein>
    <submittedName>
        <fullName evidence="3">Uncharacterized protein</fullName>
    </submittedName>
</protein>
<dbReference type="Proteomes" id="UP000684084">
    <property type="component" value="Unassembled WGS sequence"/>
</dbReference>
<gene>
    <name evidence="2" type="ORF">CHRIB12_LOCUS6928</name>
    <name evidence="3" type="ORF">RhiirA5_424613</name>
</gene>
<comment type="caution">
    <text evidence="3">The sequence shown here is derived from an EMBL/GenBank/DDBJ whole genome shotgun (WGS) entry which is preliminary data.</text>
</comment>
<reference evidence="2" key="3">
    <citation type="submission" date="2020-05" db="EMBL/GenBank/DDBJ databases">
        <authorList>
            <person name="Rincon C."/>
            <person name="Sanders R I."/>
            <person name="Robbins C."/>
            <person name="Chaturvedi A."/>
        </authorList>
    </citation>
    <scope>NUCLEOTIDE SEQUENCE</scope>
    <source>
        <strain evidence="2">CHB12</strain>
    </source>
</reference>
<dbReference type="OrthoDB" id="2383978at2759"/>
<dbReference type="AlphaFoldDB" id="A0A2N0P7P5"/>